<keyword evidence="2" id="KW-0812">Transmembrane</keyword>
<feature type="compositionally biased region" description="Basic and acidic residues" evidence="1">
    <location>
        <begin position="593"/>
        <end position="630"/>
    </location>
</feature>
<feature type="region of interest" description="Disordered" evidence="1">
    <location>
        <begin position="290"/>
        <end position="310"/>
    </location>
</feature>
<dbReference type="AlphaFoldDB" id="A0AA40B753"/>
<feature type="transmembrane region" description="Helical" evidence="2">
    <location>
        <begin position="6"/>
        <end position="31"/>
    </location>
</feature>
<keyword evidence="2" id="KW-0472">Membrane</keyword>
<accession>A0AA40B753</accession>
<feature type="region of interest" description="Disordered" evidence="1">
    <location>
        <begin position="326"/>
        <end position="347"/>
    </location>
</feature>
<name>A0AA40B753_9PEZI</name>
<gene>
    <name evidence="3" type="ORF">B0T26DRAFT_186343</name>
</gene>
<dbReference type="PANTHER" id="PTHR37538">
    <property type="entry name" value="BTB DOMAIN-CONTAINING PROTEIN"/>
    <property type="match status" value="1"/>
</dbReference>
<dbReference type="PANTHER" id="PTHR37538:SF1">
    <property type="entry name" value="BTB DOMAIN-CONTAINING PROTEIN"/>
    <property type="match status" value="1"/>
</dbReference>
<evidence type="ECO:0000256" key="2">
    <source>
        <dbReference type="SAM" id="Phobius"/>
    </source>
</evidence>
<dbReference type="GeneID" id="85316915"/>
<feature type="region of interest" description="Disordered" evidence="1">
    <location>
        <begin position="593"/>
        <end position="737"/>
    </location>
</feature>
<proteinExistence type="predicted"/>
<dbReference type="RefSeq" id="XP_060301699.1">
    <property type="nucleotide sequence ID" value="XM_060433645.1"/>
</dbReference>
<feature type="compositionally biased region" description="Basic and acidic residues" evidence="1">
    <location>
        <begin position="676"/>
        <end position="686"/>
    </location>
</feature>
<protein>
    <submittedName>
        <fullName evidence="3">Uncharacterized protein</fullName>
    </submittedName>
</protein>
<evidence type="ECO:0000256" key="1">
    <source>
        <dbReference type="SAM" id="MobiDB-lite"/>
    </source>
</evidence>
<keyword evidence="4" id="KW-1185">Reference proteome</keyword>
<sequence>MSLPCNLHVYITVEAVTLIGLTLVAVTSLLLRLNMAHKKKKSGVAAKPPPLPAAPKAAVEHKVADAPGPVTIQEEPAAPAVAPLPVMEEIDTRPETSPYASPPCTIPFASPLTVPLDFLQKSPRLQAAYENRLPELPDIPEDIGHVLVHYLHTGTYESLKPKETESPAKEIYEFSTSIRAYATARTYDLPDLMRLAQIRIENFGDGLTLPALLEITRDAHPTLSEADDWFLDYLKSRIRPHLEDPKALLGSDLLDRISSILSPNRVLLRTVLEMFCERLFIRPDLASSLMSPGSSRPNSPPPHAASPVSVLQMRSRTILREEFPPMRKKATPWPSPEETSLASWSKEASPEPILHDLVMRELDLKSEPEIKPEPEHAFEIIHEPVLAPEPEPEPEPEPALSIAIVPEAHHDVAAMLGSKRARSRRERKDSAKVIDLEHALEATPVPEELEPIDEPEFDAKPRYERNLLREVDSGFWDFSPPEAESVKEHAPSIIELEPEVAAVLESIELPAEAFHNLEPIPEPREGEGIDERDFAAVEPGDIHDKGKGVQTETEASKEPEIVPAPEAANDEVVPEAIHELLPEVIHELLPEPLRIPEAKTDDLAEEALERTPEKVRDETDEAEAKPETEKAPQAPVEPETADGEPQPAAEIPAQSDAALHDNLEPAEPAQPAKTEPSVEPRQEPAREPQTAGTGAGSDDDAAAEPALAVANSDAEPAPKPAEPRAEQQDVVQTCGPQIRQKSWRKRLMRYPVLFGRGM</sequence>
<feature type="compositionally biased region" description="Basic and acidic residues" evidence="1">
    <location>
        <begin position="537"/>
        <end position="547"/>
    </location>
</feature>
<dbReference type="Proteomes" id="UP001172101">
    <property type="component" value="Unassembled WGS sequence"/>
</dbReference>
<evidence type="ECO:0000313" key="4">
    <source>
        <dbReference type="Proteomes" id="UP001172101"/>
    </source>
</evidence>
<evidence type="ECO:0000313" key="3">
    <source>
        <dbReference type="EMBL" id="KAK0728844.1"/>
    </source>
</evidence>
<reference evidence="3" key="1">
    <citation type="submission" date="2023-06" db="EMBL/GenBank/DDBJ databases">
        <title>Genome-scale phylogeny and comparative genomics of the fungal order Sordariales.</title>
        <authorList>
            <consortium name="Lawrence Berkeley National Laboratory"/>
            <person name="Hensen N."/>
            <person name="Bonometti L."/>
            <person name="Westerberg I."/>
            <person name="Brannstrom I.O."/>
            <person name="Guillou S."/>
            <person name="Cros-Aarteil S."/>
            <person name="Calhoun S."/>
            <person name="Haridas S."/>
            <person name="Kuo A."/>
            <person name="Mondo S."/>
            <person name="Pangilinan J."/>
            <person name="Riley R."/>
            <person name="LaButti K."/>
            <person name="Andreopoulos B."/>
            <person name="Lipzen A."/>
            <person name="Chen C."/>
            <person name="Yanf M."/>
            <person name="Daum C."/>
            <person name="Ng V."/>
            <person name="Clum A."/>
            <person name="Steindorff A."/>
            <person name="Ohm R."/>
            <person name="Martin F."/>
            <person name="Silar P."/>
            <person name="Natvig D."/>
            <person name="Lalanne C."/>
            <person name="Gautier V."/>
            <person name="Ament-velasquez S.L."/>
            <person name="Kruys A."/>
            <person name="Hutchinson M.I."/>
            <person name="Powell A.J."/>
            <person name="Barry K."/>
            <person name="Miller A.N."/>
            <person name="Grigoriev I.V."/>
            <person name="Debuchy R."/>
            <person name="Gladieux P."/>
            <person name="Thoren M.H."/>
            <person name="Johannesson H."/>
        </authorList>
    </citation>
    <scope>NUCLEOTIDE SEQUENCE</scope>
    <source>
        <strain evidence="3">SMH2392-1A</strain>
    </source>
</reference>
<dbReference type="EMBL" id="JAUIRO010000002">
    <property type="protein sequence ID" value="KAK0728844.1"/>
    <property type="molecule type" value="Genomic_DNA"/>
</dbReference>
<feature type="region of interest" description="Disordered" evidence="1">
    <location>
        <begin position="537"/>
        <end position="568"/>
    </location>
</feature>
<organism evidence="3 4">
    <name type="scientific">Lasiosphaeria miniovina</name>
    <dbReference type="NCBI Taxonomy" id="1954250"/>
    <lineage>
        <taxon>Eukaryota</taxon>
        <taxon>Fungi</taxon>
        <taxon>Dikarya</taxon>
        <taxon>Ascomycota</taxon>
        <taxon>Pezizomycotina</taxon>
        <taxon>Sordariomycetes</taxon>
        <taxon>Sordariomycetidae</taxon>
        <taxon>Sordariales</taxon>
        <taxon>Lasiosphaeriaceae</taxon>
        <taxon>Lasiosphaeria</taxon>
    </lineage>
</organism>
<comment type="caution">
    <text evidence="3">The sequence shown here is derived from an EMBL/GenBank/DDBJ whole genome shotgun (WGS) entry which is preliminary data.</text>
</comment>
<keyword evidence="2" id="KW-1133">Transmembrane helix</keyword>